<feature type="compositionally biased region" description="Basic and acidic residues" evidence="3">
    <location>
        <begin position="132"/>
        <end position="148"/>
    </location>
</feature>
<keyword evidence="1" id="KW-0880">Kelch repeat</keyword>
<accession>A0ABQ9ETJ4</accession>
<evidence type="ECO:0008006" key="6">
    <source>
        <dbReference type="Google" id="ProtNLM"/>
    </source>
</evidence>
<protein>
    <recommendedName>
        <fullName evidence="6">Kelch repeat-containing protein</fullName>
    </recommendedName>
</protein>
<organism evidence="4 5">
    <name type="scientific">Tegillarca granosa</name>
    <name type="common">Malaysian cockle</name>
    <name type="synonym">Anadara granosa</name>
    <dbReference type="NCBI Taxonomy" id="220873"/>
    <lineage>
        <taxon>Eukaryota</taxon>
        <taxon>Metazoa</taxon>
        <taxon>Spiralia</taxon>
        <taxon>Lophotrochozoa</taxon>
        <taxon>Mollusca</taxon>
        <taxon>Bivalvia</taxon>
        <taxon>Autobranchia</taxon>
        <taxon>Pteriomorphia</taxon>
        <taxon>Arcoida</taxon>
        <taxon>Arcoidea</taxon>
        <taxon>Arcidae</taxon>
        <taxon>Tegillarca</taxon>
    </lineage>
</organism>
<dbReference type="EMBL" id="JARBDR010000657">
    <property type="protein sequence ID" value="KAJ8308509.1"/>
    <property type="molecule type" value="Genomic_DNA"/>
</dbReference>
<evidence type="ECO:0000313" key="4">
    <source>
        <dbReference type="EMBL" id="KAJ8308509.1"/>
    </source>
</evidence>
<feature type="compositionally biased region" description="Basic residues" evidence="3">
    <location>
        <begin position="171"/>
        <end position="184"/>
    </location>
</feature>
<keyword evidence="5" id="KW-1185">Reference proteome</keyword>
<dbReference type="PANTHER" id="PTHR46093:SF19">
    <property type="entry name" value="RAB9 EFFECTOR PROTEIN WITH KELCH MOTIFS-LIKE"/>
    <property type="match status" value="1"/>
</dbReference>
<dbReference type="Gene3D" id="2.120.10.80">
    <property type="entry name" value="Kelch-type beta propeller"/>
    <property type="match status" value="2"/>
</dbReference>
<gene>
    <name evidence="4" type="ORF">KUTeg_013383</name>
</gene>
<dbReference type="InterPro" id="IPR015915">
    <property type="entry name" value="Kelch-typ_b-propeller"/>
</dbReference>
<feature type="compositionally biased region" description="Basic and acidic residues" evidence="3">
    <location>
        <begin position="191"/>
        <end position="202"/>
    </location>
</feature>
<evidence type="ECO:0000256" key="3">
    <source>
        <dbReference type="SAM" id="MobiDB-lite"/>
    </source>
</evidence>
<evidence type="ECO:0000256" key="2">
    <source>
        <dbReference type="ARBA" id="ARBA00022737"/>
    </source>
</evidence>
<name>A0ABQ9ETJ4_TEGGR</name>
<feature type="compositionally biased region" description="Polar residues" evidence="3">
    <location>
        <begin position="101"/>
        <end position="111"/>
    </location>
</feature>
<sequence length="566" mass="63538">RDDGQSFYQYIPVPIPDQLVLFTCGSWPTNNADLKIEATIVYKDESLQIGILSPTNRSLSWEKKSEGIPSCMIEPNENGMAKLLLEVVSCKTVSSPDKTIVTTATIETPPSTKRKKKKLDKKQENENTPQIEKIDDSGKVLKEKEPSKPVKNKRRTSKESLDSTPTGPSSKKQKTNNTRTRKLSSKLEGSNQKETDADKENTEILSQSFSDEINKKEFNSNLVFSPKTTGKPKVAICKDVTSRVVPMPSSRWGHTLCMVHNDVATLIGGQGERQQLCRDSVWSLDPVTRKWKCPEMKSESQKPEYRMGHTATYDPMVRCVYVYGGSKNLKWFHDVHVLDVDEWKWQLVKVAGKAPTRAYHSATLYRHELWIFGGVYPRPDPQPDGCSNDIHIFSPVMENWYAPIVKGEKPLPRSGHSATLIKDQLVVFGGWDAPICYSDLHILDMSNWHASCALSGNRILIHGGYNGDFALDDTHIFSLDTLSWMKIKVSPVPTARCGHQALCLPYYHESQDEDEVFIFGGGDNDGAFFSDLFSIGIPFNPEIDHSVKTYKEAPPILTDLDGNIAK</sequence>
<feature type="region of interest" description="Disordered" evidence="3">
    <location>
        <begin position="101"/>
        <end position="203"/>
    </location>
</feature>
<comment type="caution">
    <text evidence="4">The sequence shown here is derived from an EMBL/GenBank/DDBJ whole genome shotgun (WGS) entry which is preliminary data.</text>
</comment>
<keyword evidence="2" id="KW-0677">Repeat</keyword>
<evidence type="ECO:0000256" key="1">
    <source>
        <dbReference type="ARBA" id="ARBA00022441"/>
    </source>
</evidence>
<dbReference type="PANTHER" id="PTHR46093">
    <property type="entry name" value="ACYL-COA-BINDING DOMAIN-CONTAINING PROTEIN 5"/>
    <property type="match status" value="1"/>
</dbReference>
<reference evidence="4 5" key="1">
    <citation type="submission" date="2022-12" db="EMBL/GenBank/DDBJ databases">
        <title>Chromosome-level genome of Tegillarca granosa.</title>
        <authorList>
            <person name="Kim J."/>
        </authorList>
    </citation>
    <scope>NUCLEOTIDE SEQUENCE [LARGE SCALE GENOMIC DNA]</scope>
    <source>
        <strain evidence="4">Teg-2019</strain>
        <tissue evidence="4">Adductor muscle</tissue>
    </source>
</reference>
<dbReference type="Pfam" id="PF24681">
    <property type="entry name" value="Kelch_KLHDC2_KLHL20_DRC7"/>
    <property type="match status" value="1"/>
</dbReference>
<proteinExistence type="predicted"/>
<evidence type="ECO:0000313" key="5">
    <source>
        <dbReference type="Proteomes" id="UP001217089"/>
    </source>
</evidence>
<dbReference type="InterPro" id="IPR011043">
    <property type="entry name" value="Gal_Oxase/kelch_b-propeller"/>
</dbReference>
<feature type="non-terminal residue" evidence="4">
    <location>
        <position position="1"/>
    </location>
</feature>
<dbReference type="Proteomes" id="UP001217089">
    <property type="component" value="Unassembled WGS sequence"/>
</dbReference>
<dbReference type="SUPFAM" id="SSF50965">
    <property type="entry name" value="Galactose oxidase, central domain"/>
    <property type="match status" value="1"/>
</dbReference>